<feature type="domain" description="Glycoside hydrolase family 5" evidence="4">
    <location>
        <begin position="59"/>
        <end position="251"/>
    </location>
</feature>
<sequence>MSIHIKRRSGKVYFTDSHGRQVLLRGVNLGGDSKVPFPYGGTHYPTDFSDHQSVSFIGRPFQLEEADEHFARIASWGFNTIRLIVTWEAIAHEGPSQVDKAFLTYFKEICLKAQQSGLYVFVDFHQDAFSRMSGGDGAPGWVFDKLNMDFTRFGDADCANIMQYEYDYSAKECVQETYLPMSWSLNYHLPLNNIVWTLFWGGHLCTPDFCIDGENVRDYLQREYFQALEALCRELASVKNVIGIEPINEPNFGWWGKSFEYQNLQLGQKIPGKLKSGFHIDIPQAMLIAAGVTQKVPVAMKMECDTQIQVTHFDTLNPDGISIWKSGCPFEKANLYRREGDRIVWTKSEAFLHHSYTNTHTHTHTSFHYEFFHRAKLILEKFNKDWLLFCELDPFDVISGAAFSPNMPLGSVNAGHWYDLTILYTKAFNVDNHFDFFTGNNESTAKDIMRRYEAQINIVCNAGKHNPYMPVLLGEVGVPINLDEGLDYLRWHRGERHNLWLKQELAMTLLYNVLDKLRLSSTQWNYTASNRNALNIGDGWNQEDLSIYSPDQIDVDDHIHHGARGLLGFCRPYIPFAQGYVNSFYFDSESKEISFNLEVDSKIKEPTELFFPYCQYGVDKYSIVDDTNFHISKSRQRILIYGFKSGLYEVQVRVTHNERFIISIKHSNT</sequence>
<gene>
    <name evidence="6" type="ORF">PQI24_19855</name>
</gene>
<dbReference type="PANTHER" id="PTHR31308:SF3">
    <property type="entry name" value="ENDOGLYCOCERAMIDASE"/>
    <property type="match status" value="1"/>
</dbReference>
<dbReference type="InterPro" id="IPR013780">
    <property type="entry name" value="Glyco_hydro_b"/>
</dbReference>
<dbReference type="InterPro" id="IPR017853">
    <property type="entry name" value="GH"/>
</dbReference>
<dbReference type="InterPro" id="IPR052066">
    <property type="entry name" value="Glycosphingolipid_Hydrolases"/>
</dbReference>
<dbReference type="SUPFAM" id="SSF51445">
    <property type="entry name" value="(Trans)glycosidases"/>
    <property type="match status" value="1"/>
</dbReference>
<evidence type="ECO:0000313" key="6">
    <source>
        <dbReference type="EMBL" id="MEJ6498295.1"/>
    </source>
</evidence>
<comment type="caution">
    <text evidence="6">The sequence shown here is derived from an EMBL/GenBank/DDBJ whole genome shotgun (WGS) entry which is preliminary data.</text>
</comment>
<accession>A0ABU8SZ20</accession>
<evidence type="ECO:0000313" key="7">
    <source>
        <dbReference type="Proteomes" id="UP001377972"/>
    </source>
</evidence>
<dbReference type="Pfam" id="PF00150">
    <property type="entry name" value="Cellulase"/>
    <property type="match status" value="1"/>
</dbReference>
<comment type="similarity">
    <text evidence="1">Belongs to the glycosyl hydrolase 5 (cellulase A) family.</text>
</comment>
<dbReference type="Proteomes" id="UP001377972">
    <property type="component" value="Unassembled WGS sequence"/>
</dbReference>
<proteinExistence type="inferred from homology"/>
<dbReference type="EMBL" id="JAQPZS010000027">
    <property type="protein sequence ID" value="MEJ6498295.1"/>
    <property type="molecule type" value="Genomic_DNA"/>
</dbReference>
<name>A0ABU8SZ20_9GAMM</name>
<evidence type="ECO:0000259" key="5">
    <source>
        <dbReference type="Pfam" id="PF18564"/>
    </source>
</evidence>
<dbReference type="PANTHER" id="PTHR31308">
    <property type="match status" value="1"/>
</dbReference>
<dbReference type="Gene3D" id="3.20.20.80">
    <property type="entry name" value="Glycosidases"/>
    <property type="match status" value="1"/>
</dbReference>
<evidence type="ECO:0000259" key="4">
    <source>
        <dbReference type="Pfam" id="PF00150"/>
    </source>
</evidence>
<keyword evidence="2" id="KW-0378">Hydrolase</keyword>
<keyword evidence="3" id="KW-0326">Glycosidase</keyword>
<protein>
    <submittedName>
        <fullName evidence="6">Cellulase family glycosylhydrolase</fullName>
    </submittedName>
</protein>
<feature type="domain" description="Glycoside hydrolase family 5 C-terminal" evidence="5">
    <location>
        <begin position="571"/>
        <end position="641"/>
    </location>
</feature>
<evidence type="ECO:0000256" key="2">
    <source>
        <dbReference type="ARBA" id="ARBA00022801"/>
    </source>
</evidence>
<dbReference type="InterPro" id="IPR001547">
    <property type="entry name" value="Glyco_hydro_5"/>
</dbReference>
<keyword evidence="7" id="KW-1185">Reference proteome</keyword>
<dbReference type="RefSeq" id="WP_339982549.1">
    <property type="nucleotide sequence ID" value="NZ_JAQPZS010000027.1"/>
</dbReference>
<dbReference type="Pfam" id="PF18564">
    <property type="entry name" value="Glyco_hydro_5_C"/>
    <property type="match status" value="1"/>
</dbReference>
<evidence type="ECO:0000256" key="3">
    <source>
        <dbReference type="ARBA" id="ARBA00023295"/>
    </source>
</evidence>
<evidence type="ECO:0000256" key="1">
    <source>
        <dbReference type="ARBA" id="ARBA00005641"/>
    </source>
</evidence>
<reference evidence="6 7" key="1">
    <citation type="submission" date="2023-01" db="EMBL/GenBank/DDBJ databases">
        <title>Trichodesmium-associated heterotrophic epibiont bacteria.</title>
        <authorList>
            <person name="Cleveland C.S."/>
            <person name="Webb E.A."/>
        </authorList>
    </citation>
    <scope>NUCLEOTIDE SEQUENCE [LARGE SCALE GENOMIC DNA]</scope>
    <source>
        <strain evidence="6 7">USCH2</strain>
    </source>
</reference>
<dbReference type="InterPro" id="IPR041036">
    <property type="entry name" value="GH5_C"/>
</dbReference>
<organism evidence="6 7">
    <name type="scientific">Pseudoalteromonas lipolytica</name>
    <dbReference type="NCBI Taxonomy" id="570156"/>
    <lineage>
        <taxon>Bacteria</taxon>
        <taxon>Pseudomonadati</taxon>
        <taxon>Pseudomonadota</taxon>
        <taxon>Gammaproteobacteria</taxon>
        <taxon>Alteromonadales</taxon>
        <taxon>Pseudoalteromonadaceae</taxon>
        <taxon>Pseudoalteromonas</taxon>
    </lineage>
</organism>
<dbReference type="Gene3D" id="2.60.40.1180">
    <property type="entry name" value="Golgi alpha-mannosidase II"/>
    <property type="match status" value="1"/>
</dbReference>